<evidence type="ECO:0000256" key="1">
    <source>
        <dbReference type="SAM" id="MobiDB-lite"/>
    </source>
</evidence>
<feature type="compositionally biased region" description="Acidic residues" evidence="1">
    <location>
        <begin position="39"/>
        <end position="49"/>
    </location>
</feature>
<dbReference type="AlphaFoldDB" id="A0A7K4MWT9"/>
<comment type="caution">
    <text evidence="2">The sequence shown here is derived from an EMBL/GenBank/DDBJ whole genome shotgun (WGS) entry which is preliminary data.</text>
</comment>
<gene>
    <name evidence="2" type="ORF">HX858_08490</name>
</gene>
<sequence>MGRRYEDEDEDEENSDDENEMNSEQSWSETLDELKEIMEAGDEEKEEDSGSSSATGEGEGESEEEGKSAGNPGEDETEEDSKIITQMEGPGAGVGSPSDDEYIPHSTTDENFRSRESELVTTDEKASMFYVNLPVANLDNIIIDHKEIHKDISEHYSMSGEEYRRGNSSHDRN</sequence>
<reference evidence="2 3" key="1">
    <citation type="journal article" date="2019" name="Environ. Microbiol.">
        <title>Genomics insights into ecotype formation of ammonia-oxidizing archaea in the deep ocean.</title>
        <authorList>
            <person name="Wang Y."/>
            <person name="Huang J.M."/>
            <person name="Cui G.J."/>
            <person name="Nunoura T."/>
            <person name="Takaki Y."/>
            <person name="Li W.L."/>
            <person name="Li J."/>
            <person name="Gao Z.M."/>
            <person name="Takai K."/>
            <person name="Zhang A.Q."/>
            <person name="Stepanauskas R."/>
        </authorList>
    </citation>
    <scope>NUCLEOTIDE SEQUENCE [LARGE SCALE GENOMIC DNA]</scope>
    <source>
        <strain evidence="2 3">L15a</strain>
    </source>
</reference>
<name>A0A7K4MWT9_9ARCH</name>
<feature type="region of interest" description="Disordered" evidence="1">
    <location>
        <begin position="1"/>
        <end position="124"/>
    </location>
</feature>
<protein>
    <submittedName>
        <fullName evidence="2">Uncharacterized protein</fullName>
    </submittedName>
</protein>
<proteinExistence type="predicted"/>
<dbReference type="EMBL" id="JACATH010000014">
    <property type="protein sequence ID" value="NWJ57766.1"/>
    <property type="molecule type" value="Genomic_DNA"/>
</dbReference>
<accession>A0A7K4MWT9</accession>
<dbReference type="Proteomes" id="UP000575480">
    <property type="component" value="Unassembled WGS sequence"/>
</dbReference>
<feature type="compositionally biased region" description="Acidic residues" evidence="1">
    <location>
        <begin position="7"/>
        <end position="21"/>
    </location>
</feature>
<evidence type="ECO:0000313" key="3">
    <source>
        <dbReference type="Proteomes" id="UP000575480"/>
    </source>
</evidence>
<evidence type="ECO:0000313" key="2">
    <source>
        <dbReference type="EMBL" id="NWJ57766.1"/>
    </source>
</evidence>
<organism evidence="2 3">
    <name type="scientific">Marine Group I thaumarchaeote</name>
    <dbReference type="NCBI Taxonomy" id="2511932"/>
    <lineage>
        <taxon>Archaea</taxon>
        <taxon>Nitrososphaerota</taxon>
        <taxon>Marine Group I</taxon>
    </lineage>
</organism>
<feature type="compositionally biased region" description="Basic and acidic residues" evidence="1">
    <location>
        <begin position="107"/>
        <end position="124"/>
    </location>
</feature>